<evidence type="ECO:0000256" key="3">
    <source>
        <dbReference type="RuleBase" id="RU365026"/>
    </source>
</evidence>
<dbReference type="EMBL" id="BQKI01000079">
    <property type="protein sequence ID" value="GJN25971.1"/>
    <property type="molecule type" value="Genomic_DNA"/>
</dbReference>
<accession>A0AAV5ETQ5</accession>
<evidence type="ECO:0000256" key="1">
    <source>
        <dbReference type="ARBA" id="ARBA00006756"/>
    </source>
</evidence>
<evidence type="ECO:0000256" key="2">
    <source>
        <dbReference type="ARBA" id="ARBA00022448"/>
    </source>
</evidence>
<comment type="similarity">
    <text evidence="1 3">Belongs to the EXO70 family.</text>
</comment>
<gene>
    <name evidence="5" type="primary">gb13861</name>
    <name evidence="5" type="ORF">PR202_gb13861</name>
</gene>
<reference evidence="5" key="1">
    <citation type="journal article" date="2018" name="DNA Res.">
        <title>Multiple hybrid de novo genome assembly of finger millet, an orphan allotetraploid crop.</title>
        <authorList>
            <person name="Hatakeyama M."/>
            <person name="Aluri S."/>
            <person name="Balachadran M.T."/>
            <person name="Sivarajan S.R."/>
            <person name="Patrignani A."/>
            <person name="Gruter S."/>
            <person name="Poveda L."/>
            <person name="Shimizu-Inatsugi R."/>
            <person name="Baeten J."/>
            <person name="Francoijs K.J."/>
            <person name="Nataraja K.N."/>
            <person name="Reddy Y.A.N."/>
            <person name="Phadnis S."/>
            <person name="Ravikumar R.L."/>
            <person name="Schlapbach R."/>
            <person name="Sreeman S.M."/>
            <person name="Shimizu K.K."/>
        </authorList>
    </citation>
    <scope>NUCLEOTIDE SEQUENCE</scope>
</reference>
<keyword evidence="2 3" id="KW-0813">Transport</keyword>
<organism evidence="5 6">
    <name type="scientific">Eleusine coracana subsp. coracana</name>
    <dbReference type="NCBI Taxonomy" id="191504"/>
    <lineage>
        <taxon>Eukaryota</taxon>
        <taxon>Viridiplantae</taxon>
        <taxon>Streptophyta</taxon>
        <taxon>Embryophyta</taxon>
        <taxon>Tracheophyta</taxon>
        <taxon>Spermatophyta</taxon>
        <taxon>Magnoliopsida</taxon>
        <taxon>Liliopsida</taxon>
        <taxon>Poales</taxon>
        <taxon>Poaceae</taxon>
        <taxon>PACMAD clade</taxon>
        <taxon>Chloridoideae</taxon>
        <taxon>Cynodonteae</taxon>
        <taxon>Eleusininae</taxon>
        <taxon>Eleusine</taxon>
    </lineage>
</organism>
<dbReference type="Gene3D" id="1.20.1280.170">
    <property type="entry name" value="Exocyst complex component Exo70"/>
    <property type="match status" value="2"/>
</dbReference>
<dbReference type="Proteomes" id="UP001054889">
    <property type="component" value="Unassembled WGS sequence"/>
</dbReference>
<feature type="domain" description="Exocyst complex subunit Exo70 C-terminal" evidence="4">
    <location>
        <begin position="160"/>
        <end position="246"/>
    </location>
</feature>
<dbReference type="PANTHER" id="PTHR12542:SF112">
    <property type="entry name" value="EXOCYST SUBUNIT EXO70 FAMILY PROTEIN"/>
    <property type="match status" value="1"/>
</dbReference>
<dbReference type="PANTHER" id="PTHR12542">
    <property type="entry name" value="EXOCYST COMPLEX PROTEIN EXO70"/>
    <property type="match status" value="1"/>
</dbReference>
<reference evidence="5" key="2">
    <citation type="submission" date="2021-12" db="EMBL/GenBank/DDBJ databases">
        <title>Resequencing data analysis of finger millet.</title>
        <authorList>
            <person name="Hatakeyama M."/>
            <person name="Aluri S."/>
            <person name="Balachadran M.T."/>
            <person name="Sivarajan S.R."/>
            <person name="Poveda L."/>
            <person name="Shimizu-Inatsugi R."/>
            <person name="Schlapbach R."/>
            <person name="Sreeman S.M."/>
            <person name="Shimizu K.K."/>
        </authorList>
    </citation>
    <scope>NUCLEOTIDE SEQUENCE</scope>
</reference>
<protein>
    <recommendedName>
        <fullName evidence="3">Exocyst subunit Exo70 family protein</fullName>
    </recommendedName>
</protein>
<dbReference type="InterPro" id="IPR046364">
    <property type="entry name" value="Exo70_C"/>
</dbReference>
<evidence type="ECO:0000313" key="5">
    <source>
        <dbReference type="EMBL" id="GJN25971.1"/>
    </source>
</evidence>
<feature type="domain" description="Exocyst complex subunit Exo70 C-terminal" evidence="4">
    <location>
        <begin position="248"/>
        <end position="291"/>
    </location>
</feature>
<evidence type="ECO:0000313" key="6">
    <source>
        <dbReference type="Proteomes" id="UP001054889"/>
    </source>
</evidence>
<keyword evidence="3" id="KW-0268">Exocytosis</keyword>
<name>A0AAV5ETQ5_ELECO</name>
<comment type="caution">
    <text evidence="5">The sequence shown here is derived from an EMBL/GenBank/DDBJ whole genome shotgun (WGS) entry which is preliminary data.</text>
</comment>
<dbReference type="GO" id="GO:0000145">
    <property type="term" value="C:exocyst"/>
    <property type="evidence" value="ECO:0007669"/>
    <property type="project" value="InterPro"/>
</dbReference>
<dbReference type="GO" id="GO:0015031">
    <property type="term" value="P:protein transport"/>
    <property type="evidence" value="ECO:0007669"/>
    <property type="project" value="UniProtKB-KW"/>
</dbReference>
<dbReference type="SUPFAM" id="SSF74788">
    <property type="entry name" value="Cullin repeat-like"/>
    <property type="match status" value="2"/>
</dbReference>
<proteinExistence type="inferred from homology"/>
<sequence length="353" mass="40248">METMSMEELLRKKASLLRDFIQKSQNINRDVAAALTSISGHMAAIDDMVLPAQAERVILSRPRKGLSAYLDAVDKLRSVEFCFNSKRSYRISDKVLKHVDELLSEAAAELENDFHRILSKYREVRGSTLELNLKYMGVEYVTTEEMQNTHAGSLGAKIADWIQYYQIAIKLFFAAERKLCDQIFEGKHTMKDNCFAEVMAKSLSTLLSFGEAVAKSQASLEILFMLLDMYEATFELQSEVKFLVQSNIISNNLNFSKVKDLFGDDWVQRRQRIVQQHAVQYRRVSWGKVKSLKSVFATPFRPESLALEFLSAQDLTPSFGWIRESNQRSGSIIGFISSITSKSVIKEKLEFNS</sequence>
<dbReference type="AlphaFoldDB" id="A0AAV5ETQ5"/>
<dbReference type="Pfam" id="PF03081">
    <property type="entry name" value="Exo70_C"/>
    <property type="match status" value="2"/>
</dbReference>
<dbReference type="InterPro" id="IPR004140">
    <property type="entry name" value="Exo70"/>
</dbReference>
<comment type="function">
    <text evidence="3">Component of the exocyst complex.</text>
</comment>
<dbReference type="GO" id="GO:0005546">
    <property type="term" value="F:phosphatidylinositol-4,5-bisphosphate binding"/>
    <property type="evidence" value="ECO:0007669"/>
    <property type="project" value="InterPro"/>
</dbReference>
<keyword evidence="3" id="KW-0653">Protein transport</keyword>
<dbReference type="GO" id="GO:0006887">
    <property type="term" value="P:exocytosis"/>
    <property type="evidence" value="ECO:0007669"/>
    <property type="project" value="UniProtKB-KW"/>
</dbReference>
<dbReference type="InterPro" id="IPR016159">
    <property type="entry name" value="Cullin_repeat-like_dom_sf"/>
</dbReference>
<evidence type="ECO:0000259" key="4">
    <source>
        <dbReference type="Pfam" id="PF03081"/>
    </source>
</evidence>
<dbReference type="Pfam" id="PF20669">
    <property type="entry name" value="Exo70_N"/>
    <property type="match status" value="1"/>
</dbReference>
<keyword evidence="6" id="KW-1185">Reference proteome</keyword>